<organism evidence="2 3">
    <name type="scientific">Antiquaquibacter soli</name>
    <dbReference type="NCBI Taxonomy" id="3064523"/>
    <lineage>
        <taxon>Bacteria</taxon>
        <taxon>Bacillati</taxon>
        <taxon>Actinomycetota</taxon>
        <taxon>Actinomycetes</taxon>
        <taxon>Micrococcales</taxon>
        <taxon>Microbacteriaceae</taxon>
        <taxon>Antiquaquibacter</taxon>
    </lineage>
</organism>
<evidence type="ECO:0000313" key="3">
    <source>
        <dbReference type="Proteomes" id="UP001241072"/>
    </source>
</evidence>
<accession>A0ABT9BR63</accession>
<dbReference type="RefSeq" id="WP_305003927.1">
    <property type="nucleotide sequence ID" value="NZ_JAUQUB010000006.1"/>
</dbReference>
<name>A0ABT9BR63_9MICO</name>
<protein>
    <recommendedName>
        <fullName evidence="4">DNA helicase</fullName>
    </recommendedName>
</protein>
<proteinExistence type="predicted"/>
<evidence type="ECO:0000313" key="2">
    <source>
        <dbReference type="EMBL" id="MDO7883498.1"/>
    </source>
</evidence>
<reference evidence="2 3" key="1">
    <citation type="submission" date="2023-07" db="EMBL/GenBank/DDBJ databases">
        <title>Protaetiibacter sp. nov WY-16 isolated from soil.</title>
        <authorList>
            <person name="Liu B."/>
            <person name="Wan Y."/>
        </authorList>
    </citation>
    <scope>NUCLEOTIDE SEQUENCE [LARGE SCALE GENOMIC DNA]</scope>
    <source>
        <strain evidence="2 3">WY-16</strain>
    </source>
</reference>
<keyword evidence="1" id="KW-1133">Transmembrane helix</keyword>
<dbReference type="EMBL" id="JAUQUB010000006">
    <property type="protein sequence ID" value="MDO7883498.1"/>
    <property type="molecule type" value="Genomic_DNA"/>
</dbReference>
<evidence type="ECO:0008006" key="4">
    <source>
        <dbReference type="Google" id="ProtNLM"/>
    </source>
</evidence>
<evidence type="ECO:0000256" key="1">
    <source>
        <dbReference type="SAM" id="Phobius"/>
    </source>
</evidence>
<sequence length="183" mass="19740">MALSRKRQKELNRLKSQAEDLWEDQKDLLDHASRVVREASRQAANYTREEVAPRVRDTFEHKVAPAVGAAGTAARNAAGGVRDKLVEDVLPAMSSALGTALAAIEVAKNKQVRDAIARASRFGTDLGQKVGIIEPPKKSGPGKYILIGFGVVTVAAIAYAAWQTLRADDDLWIDDEPEAPPAS</sequence>
<keyword evidence="1" id="KW-0812">Transmembrane</keyword>
<keyword evidence="1" id="KW-0472">Membrane</keyword>
<dbReference type="Proteomes" id="UP001241072">
    <property type="component" value="Unassembled WGS sequence"/>
</dbReference>
<comment type="caution">
    <text evidence="2">The sequence shown here is derived from an EMBL/GenBank/DDBJ whole genome shotgun (WGS) entry which is preliminary data.</text>
</comment>
<feature type="transmembrane region" description="Helical" evidence="1">
    <location>
        <begin position="144"/>
        <end position="162"/>
    </location>
</feature>
<gene>
    <name evidence="2" type="ORF">Q5716_14790</name>
</gene>
<keyword evidence="3" id="KW-1185">Reference proteome</keyword>